<dbReference type="GO" id="GO:0061458">
    <property type="term" value="P:reproductive system development"/>
    <property type="evidence" value="ECO:0007669"/>
    <property type="project" value="TreeGrafter"/>
</dbReference>
<reference evidence="17" key="1">
    <citation type="submission" date="2023-03" db="EMBL/GenBank/DDBJ databases">
        <authorList>
            <person name="Julca I."/>
        </authorList>
    </citation>
    <scope>NUCLEOTIDE SEQUENCE</scope>
</reference>
<dbReference type="CDD" id="cd15663">
    <property type="entry name" value="ePHD_ATX3_4_5_like"/>
    <property type="match status" value="1"/>
</dbReference>
<dbReference type="GO" id="GO:0006325">
    <property type="term" value="P:chromatin organization"/>
    <property type="evidence" value="ECO:0007669"/>
    <property type="project" value="UniProtKB-KW"/>
</dbReference>
<evidence type="ECO:0000256" key="9">
    <source>
        <dbReference type="ARBA" id="ARBA00052314"/>
    </source>
</evidence>
<dbReference type="FunFam" id="2.170.270.10:FF:000058">
    <property type="entry name" value="Histone-lysine N-methyltransferase"/>
    <property type="match status" value="1"/>
</dbReference>
<dbReference type="InterPro" id="IPR019786">
    <property type="entry name" value="Zinc_finger_PHD-type_CS"/>
</dbReference>
<evidence type="ECO:0000256" key="6">
    <source>
        <dbReference type="ARBA" id="ARBA00022833"/>
    </source>
</evidence>
<dbReference type="InterPro" id="IPR013083">
    <property type="entry name" value="Znf_RING/FYVE/PHD"/>
</dbReference>
<evidence type="ECO:0000313" key="17">
    <source>
        <dbReference type="EMBL" id="CAI9101135.1"/>
    </source>
</evidence>
<comment type="function">
    <text evidence="10">Histone methyltransferase.</text>
</comment>
<dbReference type="InterPro" id="IPR042011">
    <property type="entry name" value="ATX3/4/5_PHD"/>
</dbReference>
<dbReference type="PANTHER" id="PTHR47149:SF1">
    <property type="entry name" value="F-BOX PROTEIN RMF"/>
    <property type="match status" value="1"/>
</dbReference>
<feature type="domain" description="PHD-type" evidence="16">
    <location>
        <begin position="730"/>
        <end position="845"/>
    </location>
</feature>
<evidence type="ECO:0000256" key="2">
    <source>
        <dbReference type="ARBA" id="ARBA00022679"/>
    </source>
</evidence>
<dbReference type="Pfam" id="PF00855">
    <property type="entry name" value="PWWP"/>
    <property type="match status" value="1"/>
</dbReference>
<dbReference type="Pfam" id="PF13832">
    <property type="entry name" value="zf-HC5HC2H_2"/>
    <property type="match status" value="1"/>
</dbReference>
<dbReference type="PANTHER" id="PTHR47149">
    <property type="entry name" value="F-BOX PROTEIN RMF"/>
    <property type="match status" value="1"/>
</dbReference>
<dbReference type="SUPFAM" id="SSF81383">
    <property type="entry name" value="F-box domain"/>
    <property type="match status" value="1"/>
</dbReference>
<dbReference type="CDD" id="cd15517">
    <property type="entry name" value="PHD_TCF19_like"/>
    <property type="match status" value="1"/>
</dbReference>
<dbReference type="CDD" id="cd09917">
    <property type="entry name" value="F-box_SF"/>
    <property type="match status" value="1"/>
</dbReference>
<dbReference type="Pfam" id="PF12937">
    <property type="entry name" value="F-box-like"/>
    <property type="match status" value="1"/>
</dbReference>
<dbReference type="GO" id="GO:0048188">
    <property type="term" value="C:Set1C/COMPASS complex"/>
    <property type="evidence" value="ECO:0007669"/>
    <property type="project" value="UniProtKB-ARBA"/>
</dbReference>
<evidence type="ECO:0000256" key="1">
    <source>
        <dbReference type="ARBA" id="ARBA00004123"/>
    </source>
</evidence>
<feature type="region of interest" description="Disordered" evidence="12">
    <location>
        <begin position="20"/>
        <end position="49"/>
    </location>
</feature>
<dbReference type="SUPFAM" id="SSF63748">
    <property type="entry name" value="Tudor/PWWP/MBT"/>
    <property type="match status" value="1"/>
</dbReference>
<dbReference type="FunFam" id="3.30.40.10:FF:000464">
    <property type="entry name" value="Histone-lysine N-methyltransferase"/>
    <property type="match status" value="1"/>
</dbReference>
<dbReference type="CDD" id="cd20143">
    <property type="entry name" value="PWWP_AtATX3-like"/>
    <property type="match status" value="1"/>
</dbReference>
<dbReference type="Gene3D" id="2.170.270.10">
    <property type="entry name" value="SET domain"/>
    <property type="match status" value="1"/>
</dbReference>
<dbReference type="InterPro" id="IPR001965">
    <property type="entry name" value="Znf_PHD"/>
</dbReference>
<evidence type="ECO:0000313" key="18">
    <source>
        <dbReference type="Proteomes" id="UP001161247"/>
    </source>
</evidence>
<keyword evidence="6" id="KW-0862">Zinc</keyword>
<sequence length="1423" mass="160048">MIARRAAVVEMPKLKRSENVGIDGGANNDNEEELGFGSGSNKKQKKSNLFDDGFFPVPVSGMTNNLGPASAGAAALHDGDGVELDFPAKVQQNAGHKPPLLKSSRRRSQVLPSKFCDSVLHSWKKDKDKQNTETERKVDCCPSFGNNNAVYSKKRLKCGGLFSDVKTSKNSSHSDNQESVGFHLFNSVELIPEDTTDTTKVKAADLLDNKVHFSHPSSSVTSSANQSYSNASKLAAQSCDFGTKSVNGFVTSGNPGYSTLIGQSCEPKSVNGFSDDGGKRVNGKMNGLKEKDERKEDFFQLGDFVLGDIVWAKCGKKFPAWPAVVIDPLWQAPEAVLRACVPGTLCVMFYGYSKNGTQRDYAWIKEGMIYPFQEYMERFQGQTKLYGSKVQDFRAAIEEAILADIGYGHTDSVVDTEISGVLNNHKKSDEAPGSSQEHFCVTNRDNNGKKKETQHCDSCGLSFPSRTMKKIKDTRSQCQFWCEHCMKLRKSKQYCGICKIIWHHSDGGDWVCCDSCDVWVHAECAKISAELLKDLKSIEYFCPECKAKSNHGLFTAAKLQSKFRCTENSEPAVLPTTLAVVCSGVEGIYHPPLHLVQCKCGSCGSKKLTLSEWERHTGCRAKKWKCSVKVKDTMLTLEKWIAEHKLPNSDPVKLDKQQLFGFLQKNYEPVTVKWTSERCAICRWVEDWEYNKIIICNRCQIAVHQECYGAKNSQDIASWVCRACETPEIERKCCLCPVKGGALKPTDIETLWVHVTCAWFRPEVAFVNVETMEPATGLFRISSISFTKSCVVCKQVHGSCVQCYKCSTHFHAMCALRAGYLMELHCSEKDGVQTTKWVSYCASHSAPNPDNVLVMRTPNGVFSTRTTLPSQNQEQLSRGSRFVSLKNVDDDSDVEDNEADPLSAARCRIFKRSRNKKGLSDPVFHRLMGPCHHSLHEIDCLSSFQVAEDVPFSSFKERLQHLQRTENHRVCFGKSGIHGWGLFARRSIQEGEMVIEYRGEQVRRSVVDLREARYRLEGKDCYLFKISEEIVIDATMKGNIARLINHSCMPNCYARIMSFGEEESRIVLIAKTNVSAGTELTYDYLFDPDERDEQKLNSSRSVLSFPPQFPSFFLQSPAPEMGKRLRKMRSICCCVSPRNMSSLAPHSIFSWYEEDVWTEIAKFLDGKSLLQLSLTNKWFRRLVMEESIWKHACLRDLQVPNPRQVGIQWSKLYASAFDGSHSFMFQQQEKHIDWMRLGSFLFDSSVAFLTDSLAASQRIPNEETMEKMLQLSGRCFLKNIKPGIWLADLQLVRCPVCDLNTCDGTMQILDARHSELFLNKDYQEGNWEFELLGTYDVKKCVKAASGAIFDIKHLKDKSTAGIFDTNSWVGKPDDWQPKAAIALHAVAVNTNLQKNEGLQVKYQAMKAGKNGEVVSIRISQQLL</sequence>
<keyword evidence="7" id="KW-0156">Chromatin regulator</keyword>
<keyword evidence="18" id="KW-1185">Reference proteome</keyword>
<dbReference type="SMART" id="SM00249">
    <property type="entry name" value="PHD"/>
    <property type="match status" value="3"/>
</dbReference>
<dbReference type="SUPFAM" id="SSF57903">
    <property type="entry name" value="FYVE/PHD zinc finger"/>
    <property type="match status" value="2"/>
</dbReference>
<keyword evidence="2" id="KW-0808">Transferase</keyword>
<organism evidence="17 18">
    <name type="scientific">Oldenlandia corymbosa var. corymbosa</name>
    <dbReference type="NCBI Taxonomy" id="529605"/>
    <lineage>
        <taxon>Eukaryota</taxon>
        <taxon>Viridiplantae</taxon>
        <taxon>Streptophyta</taxon>
        <taxon>Embryophyta</taxon>
        <taxon>Tracheophyta</taxon>
        <taxon>Spermatophyta</taxon>
        <taxon>Magnoliopsida</taxon>
        <taxon>eudicotyledons</taxon>
        <taxon>Gunneridae</taxon>
        <taxon>Pentapetalae</taxon>
        <taxon>asterids</taxon>
        <taxon>lamiids</taxon>
        <taxon>Gentianales</taxon>
        <taxon>Rubiaceae</taxon>
        <taxon>Rubioideae</taxon>
        <taxon>Spermacoceae</taxon>
        <taxon>Hedyotis-Oldenlandia complex</taxon>
        <taxon>Oldenlandia</taxon>
    </lineage>
</organism>
<dbReference type="PROSITE" id="PS51566">
    <property type="entry name" value="SAM_MT43_TRX_MLL"/>
    <property type="match status" value="1"/>
</dbReference>
<dbReference type="InterPro" id="IPR019787">
    <property type="entry name" value="Znf_PHD-finger"/>
</dbReference>
<dbReference type="InterPro" id="IPR036047">
    <property type="entry name" value="F-box-like_dom_sf"/>
</dbReference>
<dbReference type="GO" id="GO:0008270">
    <property type="term" value="F:zinc ion binding"/>
    <property type="evidence" value="ECO:0007669"/>
    <property type="project" value="UniProtKB-KW"/>
</dbReference>
<dbReference type="Gene3D" id="2.30.30.140">
    <property type="match status" value="1"/>
</dbReference>
<dbReference type="GO" id="GO:0016740">
    <property type="term" value="F:transferase activity"/>
    <property type="evidence" value="ECO:0007669"/>
    <property type="project" value="UniProtKB-KW"/>
</dbReference>
<dbReference type="PROSITE" id="PS50812">
    <property type="entry name" value="PWWP"/>
    <property type="match status" value="1"/>
</dbReference>
<evidence type="ECO:0000259" key="16">
    <source>
        <dbReference type="PROSITE" id="PS51805"/>
    </source>
</evidence>
<dbReference type="Gene3D" id="3.30.40.10">
    <property type="entry name" value="Zinc/RING finger domain, C3HC4 (zinc finger)"/>
    <property type="match status" value="3"/>
</dbReference>
<dbReference type="InterPro" id="IPR011011">
    <property type="entry name" value="Znf_FYVE_PHD"/>
</dbReference>
<feature type="domain" description="SET" evidence="14">
    <location>
        <begin position="968"/>
        <end position="1085"/>
    </location>
</feature>
<feature type="domain" description="PHD-type" evidence="13">
    <location>
        <begin position="492"/>
        <end position="548"/>
    </location>
</feature>
<proteinExistence type="predicted"/>
<feature type="domain" description="PHD-type" evidence="13">
    <location>
        <begin position="676"/>
        <end position="727"/>
    </location>
</feature>
<evidence type="ECO:0000259" key="15">
    <source>
        <dbReference type="PROSITE" id="PS50812"/>
    </source>
</evidence>
<keyword evidence="4" id="KW-0677">Repeat</keyword>
<dbReference type="Proteomes" id="UP001161247">
    <property type="component" value="Chromosome 4"/>
</dbReference>
<evidence type="ECO:0000256" key="7">
    <source>
        <dbReference type="ARBA" id="ARBA00022853"/>
    </source>
</evidence>
<dbReference type="Gene3D" id="1.20.1280.50">
    <property type="match status" value="1"/>
</dbReference>
<dbReference type="PROSITE" id="PS50016">
    <property type="entry name" value="ZF_PHD_2"/>
    <property type="match status" value="2"/>
</dbReference>
<dbReference type="PROSITE" id="PS50280">
    <property type="entry name" value="SET"/>
    <property type="match status" value="1"/>
</dbReference>
<dbReference type="Pfam" id="PF00628">
    <property type="entry name" value="PHD"/>
    <property type="match status" value="1"/>
</dbReference>
<dbReference type="Pfam" id="PF13831">
    <property type="entry name" value="PHD_2"/>
    <property type="match status" value="1"/>
</dbReference>
<keyword evidence="5 11" id="KW-0863">Zinc-finger</keyword>
<gene>
    <name evidence="17" type="ORF">OLC1_LOCUS10798</name>
</gene>
<evidence type="ECO:0000256" key="12">
    <source>
        <dbReference type="SAM" id="MobiDB-lite"/>
    </source>
</evidence>
<dbReference type="InterPro" id="IPR046341">
    <property type="entry name" value="SET_dom_sf"/>
</dbReference>
<comment type="catalytic activity">
    <reaction evidence="9">
        <text>L-lysyl-[histone] + S-adenosyl-L-methionine = N(6)-methyl-L-lysyl-[histone] + S-adenosyl-L-homocysteine + H(+)</text>
        <dbReference type="Rhea" id="RHEA:10024"/>
        <dbReference type="Rhea" id="RHEA-COMP:9845"/>
        <dbReference type="Rhea" id="RHEA-COMP:9846"/>
        <dbReference type="ChEBI" id="CHEBI:15378"/>
        <dbReference type="ChEBI" id="CHEBI:29969"/>
        <dbReference type="ChEBI" id="CHEBI:57856"/>
        <dbReference type="ChEBI" id="CHEBI:59789"/>
        <dbReference type="ChEBI" id="CHEBI:61929"/>
    </reaction>
</comment>
<keyword evidence="3" id="KW-0479">Metal-binding</keyword>
<name>A0AAV1D0A9_OLDCO</name>
<protein>
    <submittedName>
        <fullName evidence="17">OLC1v1038395C1</fullName>
    </submittedName>
</protein>
<evidence type="ECO:0000259" key="14">
    <source>
        <dbReference type="PROSITE" id="PS50280"/>
    </source>
</evidence>
<dbReference type="PROSITE" id="PS51805">
    <property type="entry name" value="EPHD"/>
    <property type="match status" value="1"/>
</dbReference>
<evidence type="ECO:0000256" key="3">
    <source>
        <dbReference type="ARBA" id="ARBA00022723"/>
    </source>
</evidence>
<evidence type="ECO:0000256" key="8">
    <source>
        <dbReference type="ARBA" id="ARBA00023242"/>
    </source>
</evidence>
<dbReference type="InterPro" id="IPR025780">
    <property type="entry name" value="Hist-Lys_N-MeTrfase_ATX"/>
</dbReference>
<dbReference type="Pfam" id="PF00856">
    <property type="entry name" value="SET"/>
    <property type="match status" value="1"/>
</dbReference>
<dbReference type="InterPro" id="IPR001214">
    <property type="entry name" value="SET_dom"/>
</dbReference>
<dbReference type="InterPro" id="IPR041955">
    <property type="entry name" value="ATX3/4/5_ePHD"/>
</dbReference>
<dbReference type="InterPro" id="IPR000313">
    <property type="entry name" value="PWWP_dom"/>
</dbReference>
<feature type="domain" description="PWWP" evidence="15">
    <location>
        <begin position="306"/>
        <end position="375"/>
    </location>
</feature>
<comment type="subcellular location">
    <subcellularLocation>
        <location evidence="1">Nucleus</location>
    </subcellularLocation>
</comment>
<dbReference type="EMBL" id="OX459121">
    <property type="protein sequence ID" value="CAI9101135.1"/>
    <property type="molecule type" value="Genomic_DNA"/>
</dbReference>
<evidence type="ECO:0000259" key="13">
    <source>
        <dbReference type="PROSITE" id="PS50016"/>
    </source>
</evidence>
<evidence type="ECO:0000256" key="4">
    <source>
        <dbReference type="ARBA" id="ARBA00022737"/>
    </source>
</evidence>
<keyword evidence="8" id="KW-0539">Nucleus</keyword>
<dbReference type="InterPro" id="IPR034732">
    <property type="entry name" value="EPHD"/>
</dbReference>
<dbReference type="SUPFAM" id="SSF82199">
    <property type="entry name" value="SET domain"/>
    <property type="match status" value="1"/>
</dbReference>
<dbReference type="CDD" id="cd10518">
    <property type="entry name" value="SET_SETD1-like"/>
    <property type="match status" value="1"/>
</dbReference>
<evidence type="ECO:0000256" key="10">
    <source>
        <dbReference type="ARBA" id="ARBA00054897"/>
    </source>
</evidence>
<evidence type="ECO:0000256" key="11">
    <source>
        <dbReference type="PROSITE-ProRule" id="PRU00146"/>
    </source>
</evidence>
<dbReference type="SMART" id="SM00317">
    <property type="entry name" value="SET"/>
    <property type="match status" value="1"/>
</dbReference>
<dbReference type="InterPro" id="IPR001810">
    <property type="entry name" value="F-box_dom"/>
</dbReference>
<evidence type="ECO:0000256" key="5">
    <source>
        <dbReference type="ARBA" id="ARBA00022771"/>
    </source>
</evidence>
<dbReference type="PROSITE" id="PS01359">
    <property type="entry name" value="ZF_PHD_1"/>
    <property type="match status" value="1"/>
</dbReference>
<accession>A0AAV1D0A9</accession>
<dbReference type="CDD" id="cd15495">
    <property type="entry name" value="PHD_ATX3_4_5_like"/>
    <property type="match status" value="1"/>
</dbReference>